<dbReference type="RefSeq" id="WP_073147141.1">
    <property type="nucleotide sequence ID" value="NZ_FQYY01000001.1"/>
</dbReference>
<keyword evidence="3" id="KW-1185">Reference proteome</keyword>
<keyword evidence="1" id="KW-1133">Transmembrane helix</keyword>
<feature type="transmembrane region" description="Helical" evidence="1">
    <location>
        <begin position="117"/>
        <end position="135"/>
    </location>
</feature>
<accession>A0A1M6A776</accession>
<protein>
    <recommendedName>
        <fullName evidence="4">DoxX-like family protein</fullName>
    </recommendedName>
</protein>
<reference evidence="2 3" key="1">
    <citation type="submission" date="2016-11" db="EMBL/GenBank/DDBJ databases">
        <authorList>
            <person name="Jaros S."/>
            <person name="Januszkiewicz K."/>
            <person name="Wedrychowicz H."/>
        </authorList>
    </citation>
    <scope>NUCLEOTIDE SEQUENCE [LARGE SCALE GENOMIC DNA]</scope>
    <source>
        <strain evidence="2 3">DSM 21425</strain>
    </source>
</reference>
<dbReference type="OrthoDB" id="1143964at2"/>
<evidence type="ECO:0008006" key="4">
    <source>
        <dbReference type="Google" id="ProtNLM"/>
    </source>
</evidence>
<proteinExistence type="predicted"/>
<name>A0A1M6A776_9FLAO</name>
<evidence type="ECO:0000313" key="2">
    <source>
        <dbReference type="EMBL" id="SHI31993.1"/>
    </source>
</evidence>
<organism evidence="2 3">
    <name type="scientific">Mesonia phycicola</name>
    <dbReference type="NCBI Taxonomy" id="579105"/>
    <lineage>
        <taxon>Bacteria</taxon>
        <taxon>Pseudomonadati</taxon>
        <taxon>Bacteroidota</taxon>
        <taxon>Flavobacteriia</taxon>
        <taxon>Flavobacteriales</taxon>
        <taxon>Flavobacteriaceae</taxon>
        <taxon>Mesonia</taxon>
    </lineage>
</organism>
<evidence type="ECO:0000256" key="1">
    <source>
        <dbReference type="SAM" id="Phobius"/>
    </source>
</evidence>
<feature type="transmembrane region" description="Helical" evidence="1">
    <location>
        <begin position="12"/>
        <end position="36"/>
    </location>
</feature>
<gene>
    <name evidence="2" type="ORF">SAMN04488096_101102</name>
</gene>
<dbReference type="Proteomes" id="UP000184225">
    <property type="component" value="Unassembled WGS sequence"/>
</dbReference>
<evidence type="ECO:0000313" key="3">
    <source>
        <dbReference type="Proteomes" id="UP000184225"/>
    </source>
</evidence>
<feature type="transmembrane region" description="Helical" evidence="1">
    <location>
        <begin position="85"/>
        <end position="105"/>
    </location>
</feature>
<feature type="transmembrane region" description="Helical" evidence="1">
    <location>
        <begin position="56"/>
        <end position="78"/>
    </location>
</feature>
<dbReference type="STRING" id="579105.SAMN04488096_101102"/>
<dbReference type="EMBL" id="FQYY01000001">
    <property type="protein sequence ID" value="SHI31993.1"/>
    <property type="molecule type" value="Genomic_DNA"/>
</dbReference>
<keyword evidence="1" id="KW-0472">Membrane</keyword>
<sequence length="145" mass="16683">MNLSTQKTPAWFWVIALLLLLWNLMGVGSFIFHTFLMQGETLELLPEKEKALYGEYPLWTHIVFAIATLSALIANILLLIKKKMAINFFIISLIAIIIQMFHNLFLTSAVDVYGVEAYIMPILVIIIAFFEVWFSKKLFQKGILK</sequence>
<keyword evidence="1" id="KW-0812">Transmembrane</keyword>
<dbReference type="AlphaFoldDB" id="A0A1M6A776"/>